<keyword evidence="7" id="KW-0325">Glycoprotein</keyword>
<keyword evidence="2" id="KW-0134">Cell wall</keyword>
<organism evidence="11 12">
    <name type="scientific">Brassica carinata</name>
    <name type="common">Ethiopian mustard</name>
    <name type="synonym">Abyssinian cabbage</name>
    <dbReference type="NCBI Taxonomy" id="52824"/>
    <lineage>
        <taxon>Eukaryota</taxon>
        <taxon>Viridiplantae</taxon>
        <taxon>Streptophyta</taxon>
        <taxon>Embryophyta</taxon>
        <taxon>Tracheophyta</taxon>
        <taxon>Spermatophyta</taxon>
        <taxon>Magnoliopsida</taxon>
        <taxon>eudicotyledons</taxon>
        <taxon>Gunneridae</taxon>
        <taxon>Pentapetalae</taxon>
        <taxon>rosids</taxon>
        <taxon>malvids</taxon>
        <taxon>Brassicales</taxon>
        <taxon>Brassicaceae</taxon>
        <taxon>Brassiceae</taxon>
        <taxon>Brassica</taxon>
    </lineage>
</organism>
<evidence type="ECO:0000313" key="12">
    <source>
        <dbReference type="Proteomes" id="UP000886595"/>
    </source>
</evidence>
<feature type="region of interest" description="Disordered" evidence="10">
    <location>
        <begin position="1"/>
        <end position="58"/>
    </location>
</feature>
<name>A0A8X7TKJ8_BRACI</name>
<evidence type="ECO:0000256" key="6">
    <source>
        <dbReference type="ARBA" id="ARBA00022737"/>
    </source>
</evidence>
<dbReference type="InterPro" id="IPR032675">
    <property type="entry name" value="LRR_dom_sf"/>
</dbReference>
<evidence type="ECO:0000313" key="11">
    <source>
        <dbReference type="EMBL" id="KAG2245039.1"/>
    </source>
</evidence>
<evidence type="ECO:0000256" key="4">
    <source>
        <dbReference type="ARBA" id="ARBA00022614"/>
    </source>
</evidence>
<keyword evidence="8" id="KW-0379">Hydroxylation</keyword>
<evidence type="ECO:0000256" key="9">
    <source>
        <dbReference type="ARBA" id="ARBA00041871"/>
    </source>
</evidence>
<dbReference type="OrthoDB" id="676979at2759"/>
<feature type="compositionally biased region" description="Basic and acidic residues" evidence="10">
    <location>
        <begin position="13"/>
        <end position="26"/>
    </location>
</feature>
<feature type="compositionally biased region" description="Low complexity" evidence="10">
    <location>
        <begin position="27"/>
        <end position="42"/>
    </location>
</feature>
<keyword evidence="3" id="KW-0964">Secreted</keyword>
<keyword evidence="5" id="KW-0732">Signal</keyword>
<evidence type="ECO:0000256" key="1">
    <source>
        <dbReference type="ARBA" id="ARBA00004191"/>
    </source>
</evidence>
<evidence type="ECO:0000256" key="10">
    <source>
        <dbReference type="SAM" id="MobiDB-lite"/>
    </source>
</evidence>
<feature type="region of interest" description="Disordered" evidence="10">
    <location>
        <begin position="180"/>
        <end position="201"/>
    </location>
</feature>
<dbReference type="EMBL" id="JAAMPC010000040">
    <property type="protein sequence ID" value="KAG2245039.1"/>
    <property type="molecule type" value="Genomic_DNA"/>
</dbReference>
<reference evidence="11 12" key="1">
    <citation type="submission" date="2020-02" db="EMBL/GenBank/DDBJ databases">
        <authorList>
            <person name="Ma Q."/>
            <person name="Huang Y."/>
            <person name="Song X."/>
            <person name="Pei D."/>
        </authorList>
    </citation>
    <scope>NUCLEOTIDE SEQUENCE [LARGE SCALE GENOMIC DNA]</scope>
    <source>
        <strain evidence="11">Sxm20200214</strain>
        <tissue evidence="11">Leaf</tissue>
    </source>
</reference>
<dbReference type="Proteomes" id="UP000886595">
    <property type="component" value="Unassembled WGS sequence"/>
</dbReference>
<dbReference type="FunFam" id="3.80.10.10:FF:000224">
    <property type="entry name" value="Leucine-rich repeat extensin-like protein 1"/>
    <property type="match status" value="1"/>
</dbReference>
<accession>A0A8X7TKJ8</accession>
<keyword evidence="12" id="KW-1185">Reference proteome</keyword>
<keyword evidence="6" id="KW-0677">Repeat</keyword>
<protein>
    <recommendedName>
        <fullName evidence="9">Cell wall hydroxyproline-rich glycoprotein</fullName>
    </recommendedName>
</protein>
<evidence type="ECO:0000256" key="8">
    <source>
        <dbReference type="ARBA" id="ARBA00023278"/>
    </source>
</evidence>
<dbReference type="AlphaFoldDB" id="A0A8X7TKJ8"/>
<dbReference type="Gene3D" id="3.80.10.10">
    <property type="entry name" value="Ribonuclease Inhibitor"/>
    <property type="match status" value="1"/>
</dbReference>
<evidence type="ECO:0000256" key="3">
    <source>
        <dbReference type="ARBA" id="ARBA00022525"/>
    </source>
</evidence>
<proteinExistence type="predicted"/>
<evidence type="ECO:0000256" key="5">
    <source>
        <dbReference type="ARBA" id="ARBA00022729"/>
    </source>
</evidence>
<dbReference type="PANTHER" id="PTHR32093">
    <property type="entry name" value="LEUCINE-RICH REPEAT EXTENSIN-LIKE PROTEIN 3-RELATED"/>
    <property type="match status" value="1"/>
</dbReference>
<feature type="compositionally biased region" description="Basic and acidic residues" evidence="10">
    <location>
        <begin position="43"/>
        <end position="53"/>
    </location>
</feature>
<comment type="caution">
    <text evidence="11">The sequence shown here is derived from an EMBL/GenBank/DDBJ whole genome shotgun (WGS) entry which is preliminary data.</text>
</comment>
<evidence type="ECO:0000256" key="7">
    <source>
        <dbReference type="ARBA" id="ARBA00023180"/>
    </source>
</evidence>
<comment type="subcellular location">
    <subcellularLocation>
        <location evidence="1">Secreted</location>
        <location evidence="1">Cell wall</location>
    </subcellularLocation>
</comment>
<gene>
    <name evidence="11" type="ORF">Bca52824_093102</name>
</gene>
<dbReference type="PANTHER" id="PTHR32093:SF112">
    <property type="entry name" value="POLLEN-SPECIFIC LEUCINE-RICH REPEAT EXTENSIN-LIKE PROTEIN 4"/>
    <property type="match status" value="1"/>
</dbReference>
<sequence length="388" mass="43387">MEKGSEVNTVYLEMDRDAEASAESHSESTLSNSLESVLTVESSRGDADSKPQDECGGGIWTNEKHNSYLDSLENSFVRQLYSLLGREETRRMSRTRHVQSNSHRSTDQFTLLQNGCRQKVDVGKKRAYLTTSSEYTIGTEQGNVLCKEEKAFTRTSTRNSVGHEYPARCNAEASGQNFSEEVGEKGCNSRKRRREANYDESSLNDQVDLKATFANTRLKRAYIALQAWKKAFFSDPFNTTGNWHGPHVCGYNGVVCAPALDDPDVTVVAGVDLNGADIAGHLPAELGLMTDVALFHLNSNRFCGIIPKSFEKLKLMHEFDVSNNRFVGPFPDVVLAWPDVKFIDLRFNDFEGQVPSELFKKELDAIFLNNNRFTSTIPESLGESPPRL</sequence>
<dbReference type="InterPro" id="IPR051582">
    <property type="entry name" value="LRR_extensin-like_regulator"/>
</dbReference>
<dbReference type="SUPFAM" id="SSF52058">
    <property type="entry name" value="L domain-like"/>
    <property type="match status" value="1"/>
</dbReference>
<keyword evidence="4" id="KW-0433">Leucine-rich repeat</keyword>
<evidence type="ECO:0000256" key="2">
    <source>
        <dbReference type="ARBA" id="ARBA00022512"/>
    </source>
</evidence>